<feature type="transmembrane region" description="Helical" evidence="8">
    <location>
        <begin position="155"/>
        <end position="174"/>
    </location>
</feature>
<evidence type="ECO:0000256" key="7">
    <source>
        <dbReference type="ARBA" id="ARBA00023136"/>
    </source>
</evidence>
<feature type="transmembrane region" description="Helical" evidence="8">
    <location>
        <begin position="270"/>
        <end position="288"/>
    </location>
</feature>
<dbReference type="InterPro" id="IPR004812">
    <property type="entry name" value="Efflux_drug-R_Bcr/CmlA"/>
</dbReference>
<dbReference type="Proteomes" id="UP000434052">
    <property type="component" value="Unassembled WGS sequence"/>
</dbReference>
<dbReference type="Gene3D" id="1.20.1720.10">
    <property type="entry name" value="Multidrug resistance protein D"/>
    <property type="match status" value="1"/>
</dbReference>
<comment type="caution">
    <text evidence="10">The sequence shown here is derived from an EMBL/GenBank/DDBJ whole genome shotgun (WGS) entry which is preliminary data.</text>
</comment>
<dbReference type="NCBIfam" id="TIGR00710">
    <property type="entry name" value="efflux_Bcr_CflA"/>
    <property type="match status" value="1"/>
</dbReference>
<keyword evidence="6 8" id="KW-1133">Transmembrane helix</keyword>
<evidence type="ECO:0000256" key="1">
    <source>
        <dbReference type="ARBA" id="ARBA00004651"/>
    </source>
</evidence>
<evidence type="ECO:0000313" key="10">
    <source>
        <dbReference type="EMBL" id="TVM32079.1"/>
    </source>
</evidence>
<feature type="domain" description="Major facilitator superfamily (MFS) profile" evidence="9">
    <location>
        <begin position="3"/>
        <end position="383"/>
    </location>
</feature>
<evidence type="ECO:0000256" key="2">
    <source>
        <dbReference type="ARBA" id="ARBA00006236"/>
    </source>
</evidence>
<dbReference type="SUPFAM" id="SSF103473">
    <property type="entry name" value="MFS general substrate transporter"/>
    <property type="match status" value="1"/>
</dbReference>
<dbReference type="InterPro" id="IPR036259">
    <property type="entry name" value="MFS_trans_sf"/>
</dbReference>
<dbReference type="CDD" id="cd17320">
    <property type="entry name" value="MFS_MdfA_MDR_like"/>
    <property type="match status" value="1"/>
</dbReference>
<proteinExistence type="inferred from homology"/>
<keyword evidence="7 8" id="KW-0472">Membrane</keyword>
<evidence type="ECO:0000256" key="5">
    <source>
        <dbReference type="ARBA" id="ARBA00022692"/>
    </source>
</evidence>
<reference evidence="10 11" key="1">
    <citation type="submission" date="2018-06" db="EMBL/GenBank/DDBJ databases">
        <title>Complete genome of Desulfovibrio marinus P48SEP.</title>
        <authorList>
            <person name="Crispim J.S."/>
            <person name="Vidigal P.M.P."/>
            <person name="Silva L.C.F."/>
            <person name="Araujo L.C."/>
            <person name="Laguardia C.N."/>
            <person name="Dias R.S."/>
            <person name="Sousa M.P."/>
            <person name="Paula S.O."/>
            <person name="Silva C."/>
        </authorList>
    </citation>
    <scope>NUCLEOTIDE SEQUENCE [LARGE SCALE GENOMIC DNA]</scope>
    <source>
        <strain evidence="10 11">P48SEP</strain>
    </source>
</reference>
<gene>
    <name evidence="10" type="ORF">DQK91_16230</name>
</gene>
<evidence type="ECO:0000256" key="3">
    <source>
        <dbReference type="ARBA" id="ARBA00022448"/>
    </source>
</evidence>
<dbReference type="PROSITE" id="PS50850">
    <property type="entry name" value="MFS"/>
    <property type="match status" value="1"/>
</dbReference>
<feature type="transmembrane region" description="Helical" evidence="8">
    <location>
        <begin position="357"/>
        <end position="378"/>
    </location>
</feature>
<feature type="transmembrane region" description="Helical" evidence="8">
    <location>
        <begin position="98"/>
        <end position="115"/>
    </location>
</feature>
<keyword evidence="3" id="KW-0813">Transport</keyword>
<keyword evidence="4" id="KW-1003">Cell membrane</keyword>
<comment type="subcellular location">
    <subcellularLocation>
        <location evidence="1">Cell membrane</location>
        <topology evidence="1">Multi-pass membrane protein</topology>
    </subcellularLocation>
</comment>
<sequence length="387" mass="41968">MPNFLLLTLLAAFPALSTDMYLPAIPTLQEIWNISLPEANLSLVVYFGTFSLLLLVHGPLSDRYGRKPVLRWGILLFIVGCLLCASAGSITMLVLARMVQATGAAAASALSLALAKDLYEGQERQKILAYIGVIIPLCPMVAPMLGGFMLKYLSWRWIFICQGTLALAGLYGALRLKEPEFERTRGGILSVAQRYVVLLKNRSYISYTLAFCIMPAGFFSFVAASSNIYIVGFGMSAETYGLYFGFNALCMMIGSLLCSRLCVGHSTYAILLFSLVGLLAGGVGMLVTGGATPMLFLVPMGAISFFVGLSRPISMNIVLEQVEKDVGAASALVTFAFFLLGAIAMELISFDWWPSKAMFIGMLSVIGSALPFVAVVYLHRQQKRSAR</sequence>
<comment type="similarity">
    <text evidence="2">Belongs to the major facilitator superfamily. Bcr/CmlA family.</text>
</comment>
<evidence type="ECO:0000256" key="4">
    <source>
        <dbReference type="ARBA" id="ARBA00022475"/>
    </source>
</evidence>
<evidence type="ECO:0000313" key="11">
    <source>
        <dbReference type="Proteomes" id="UP000434052"/>
    </source>
</evidence>
<feature type="transmembrane region" description="Helical" evidence="8">
    <location>
        <begin position="242"/>
        <end position="263"/>
    </location>
</feature>
<feature type="transmembrane region" description="Helical" evidence="8">
    <location>
        <begin position="72"/>
        <end position="92"/>
    </location>
</feature>
<keyword evidence="5 8" id="KW-0812">Transmembrane</keyword>
<organism evidence="10 11">
    <name type="scientific">Oceanidesulfovibrio marinus</name>
    <dbReference type="NCBI Taxonomy" id="370038"/>
    <lineage>
        <taxon>Bacteria</taxon>
        <taxon>Pseudomonadati</taxon>
        <taxon>Thermodesulfobacteriota</taxon>
        <taxon>Desulfovibrionia</taxon>
        <taxon>Desulfovibrionales</taxon>
        <taxon>Desulfovibrionaceae</taxon>
        <taxon>Oceanidesulfovibrio</taxon>
    </lineage>
</organism>
<dbReference type="PANTHER" id="PTHR42718:SF46">
    <property type="entry name" value="BLR6921 PROTEIN"/>
    <property type="match status" value="1"/>
</dbReference>
<dbReference type="OrthoDB" id="9814303at2"/>
<feature type="transmembrane region" description="Helical" evidence="8">
    <location>
        <begin position="204"/>
        <end position="230"/>
    </location>
</feature>
<feature type="transmembrane region" description="Helical" evidence="8">
    <location>
        <begin position="127"/>
        <end position="149"/>
    </location>
</feature>
<evidence type="ECO:0000256" key="6">
    <source>
        <dbReference type="ARBA" id="ARBA00022989"/>
    </source>
</evidence>
<dbReference type="PANTHER" id="PTHR42718">
    <property type="entry name" value="MAJOR FACILITATOR SUPERFAMILY MULTIDRUG TRANSPORTER MFSC"/>
    <property type="match status" value="1"/>
</dbReference>
<dbReference type="RefSeq" id="WP_144306442.1">
    <property type="nucleotide sequence ID" value="NZ_QMIF01000012.1"/>
</dbReference>
<feature type="transmembrane region" description="Helical" evidence="8">
    <location>
        <begin position="326"/>
        <end position="345"/>
    </location>
</feature>
<dbReference type="Pfam" id="PF07690">
    <property type="entry name" value="MFS_1"/>
    <property type="match status" value="1"/>
</dbReference>
<dbReference type="EMBL" id="QMIF01000012">
    <property type="protein sequence ID" value="TVM32079.1"/>
    <property type="molecule type" value="Genomic_DNA"/>
</dbReference>
<name>A0A6P1ZCU9_9BACT</name>
<dbReference type="GO" id="GO:0005886">
    <property type="term" value="C:plasma membrane"/>
    <property type="evidence" value="ECO:0007669"/>
    <property type="project" value="UniProtKB-SubCell"/>
</dbReference>
<dbReference type="InterPro" id="IPR011701">
    <property type="entry name" value="MFS"/>
</dbReference>
<feature type="transmembrane region" description="Helical" evidence="8">
    <location>
        <begin position="294"/>
        <end position="314"/>
    </location>
</feature>
<protein>
    <submittedName>
        <fullName evidence="10">Multidrug transporter CflA</fullName>
    </submittedName>
</protein>
<dbReference type="GO" id="GO:0042910">
    <property type="term" value="F:xenobiotic transmembrane transporter activity"/>
    <property type="evidence" value="ECO:0007669"/>
    <property type="project" value="InterPro"/>
</dbReference>
<dbReference type="AlphaFoldDB" id="A0A6P1ZCU9"/>
<dbReference type="GO" id="GO:1990961">
    <property type="term" value="P:xenobiotic detoxification by transmembrane export across the plasma membrane"/>
    <property type="evidence" value="ECO:0007669"/>
    <property type="project" value="InterPro"/>
</dbReference>
<evidence type="ECO:0000256" key="8">
    <source>
        <dbReference type="SAM" id="Phobius"/>
    </source>
</evidence>
<feature type="transmembrane region" description="Helical" evidence="8">
    <location>
        <begin position="41"/>
        <end position="60"/>
    </location>
</feature>
<evidence type="ECO:0000259" key="9">
    <source>
        <dbReference type="PROSITE" id="PS50850"/>
    </source>
</evidence>
<accession>A0A6P1ZCU9</accession>
<dbReference type="InterPro" id="IPR020846">
    <property type="entry name" value="MFS_dom"/>
</dbReference>